<evidence type="ECO:0000313" key="2">
    <source>
        <dbReference type="Proteomes" id="UP000019763"/>
    </source>
</evidence>
<dbReference type="Proteomes" id="UP000019763">
    <property type="component" value="Unassembled WGS sequence"/>
</dbReference>
<sequence length="557" mass="61887">MKTNVCGESSGLKLSGLLSVLYTDGGEQTSVQGCSAKVAVVDGLGDQGLLEVLVVADPKDLAKPRSKFDLAQDSVRLLVLPPRDVDEYLGDGDVTNYQRAVDSFATSVWHGLTAPKNPLDALNEHIADQIFQDIMPRTMAPAQAVGIVGGSFVKEWRSVTQEDYDMLWKQHFNPRETNSEVHEVEYGDLAALNKIVMHAAAPGKSERSWASVVGQRGLEYGGVILGVLALERLLATLGYLDSMWGNSSVMNSTSNDTATVRIAEGLHQVLTSKFSCHSPPTVDLSSLYRDYLFRDPMTGWDLMSRRTPMEKCKEMAAKSDARDFILASPGLETKVLYLHCGAGTGTLLCRNLGVANTQCFDFISGDSSSAYGLDFLNEMLGRIFNPTGNEECWIRCNTIRYDTHGLMSLRQVLETDIGLRRQAFMRAEERNRLHTKRSYLNITEPSDACTPDGLQKFIQAIQQKYPPGFQKKRLSKLWFKAPCGTGIWTPGEPYPDCACPKLRMTCAMSNRLRQIYEVIVETTSEKNSTQDAFRNFATTKMHNMEVKSCKYDCLTQI</sequence>
<dbReference type="AlphaFoldDB" id="A0A023AYE9"/>
<organism evidence="1 2">
    <name type="scientific">Gregarina niphandrodes</name>
    <name type="common">Septate eugregarine</name>
    <dbReference type="NCBI Taxonomy" id="110365"/>
    <lineage>
        <taxon>Eukaryota</taxon>
        <taxon>Sar</taxon>
        <taxon>Alveolata</taxon>
        <taxon>Apicomplexa</taxon>
        <taxon>Conoidasida</taxon>
        <taxon>Gregarinasina</taxon>
        <taxon>Eugregarinorida</taxon>
        <taxon>Gregarinidae</taxon>
        <taxon>Gregarina</taxon>
    </lineage>
</organism>
<accession>A0A023AYE9</accession>
<protein>
    <submittedName>
        <fullName evidence="1">Uncharacterized protein</fullName>
    </submittedName>
</protein>
<dbReference type="VEuPathDB" id="CryptoDB:GNI_162710"/>
<name>A0A023AYE9_GRENI</name>
<comment type="caution">
    <text evidence="1">The sequence shown here is derived from an EMBL/GenBank/DDBJ whole genome shotgun (WGS) entry which is preliminary data.</text>
</comment>
<dbReference type="EMBL" id="AFNH02001213">
    <property type="protein sequence ID" value="EZG43686.1"/>
    <property type="molecule type" value="Genomic_DNA"/>
</dbReference>
<dbReference type="RefSeq" id="XP_011133093.1">
    <property type="nucleotide sequence ID" value="XM_011134791.1"/>
</dbReference>
<proteinExistence type="predicted"/>
<gene>
    <name evidence="1" type="ORF">GNI_162710</name>
</gene>
<dbReference type="GeneID" id="22915635"/>
<reference evidence="1" key="1">
    <citation type="submission" date="2013-12" db="EMBL/GenBank/DDBJ databases">
        <authorList>
            <person name="Omoto C.K."/>
            <person name="Sibley D."/>
            <person name="Venepally P."/>
            <person name="Hadjithomas M."/>
            <person name="Karamycheva S."/>
            <person name="Brunk B."/>
            <person name="Roos D."/>
            <person name="Caler E."/>
            <person name="Lorenzi H."/>
        </authorList>
    </citation>
    <scope>NUCLEOTIDE SEQUENCE</scope>
</reference>
<keyword evidence="2" id="KW-1185">Reference proteome</keyword>
<evidence type="ECO:0000313" key="1">
    <source>
        <dbReference type="EMBL" id="EZG43686.1"/>
    </source>
</evidence>